<sequence length="164" mass="17096">MASLWEALQAREDAVRAAVDEVRGRIEVLGAELAAAEEQLVRLRITRETVEEVLAGTPGRTQEPAFVDVESAAVGVLAPLAGMLLAAEQAGDMTVCSPVYRRILVAVAEAKAPVRSKEVCVAVGLSDAANHTGAMRGKLKKLVGRGLLVEAEPGRFALAAGGAQ</sequence>
<comment type="caution">
    <text evidence="2">The sequence shown here is derived from an EMBL/GenBank/DDBJ whole genome shotgun (WGS) entry which is preliminary data.</text>
</comment>
<organism evidence="2 3">
    <name type="scientific">Actinocrinis puniceicyclus</name>
    <dbReference type="NCBI Taxonomy" id="977794"/>
    <lineage>
        <taxon>Bacteria</taxon>
        <taxon>Bacillati</taxon>
        <taxon>Actinomycetota</taxon>
        <taxon>Actinomycetes</taxon>
        <taxon>Catenulisporales</taxon>
        <taxon>Actinospicaceae</taxon>
        <taxon>Actinocrinis</taxon>
    </lineage>
</organism>
<feature type="coiled-coil region" evidence="1">
    <location>
        <begin position="19"/>
        <end position="53"/>
    </location>
</feature>
<evidence type="ECO:0000256" key="1">
    <source>
        <dbReference type="SAM" id="Coils"/>
    </source>
</evidence>
<dbReference type="EMBL" id="JAGSXH010000261">
    <property type="protein sequence ID" value="MBS2967017.1"/>
    <property type="molecule type" value="Genomic_DNA"/>
</dbReference>
<gene>
    <name evidence="2" type="ORF">KGA66_28545</name>
</gene>
<evidence type="ECO:0000313" key="2">
    <source>
        <dbReference type="EMBL" id="MBS2967017.1"/>
    </source>
</evidence>
<reference evidence="2" key="1">
    <citation type="submission" date="2021-04" db="EMBL/GenBank/DDBJ databases">
        <title>Genome based classification of Actinospica acidithermotolerans sp. nov., an actinobacterium isolated from an Indonesian hot spring.</title>
        <authorList>
            <person name="Kusuma A.B."/>
            <person name="Putra K.E."/>
            <person name="Nafisah S."/>
            <person name="Loh J."/>
            <person name="Nouioui I."/>
            <person name="Goodfellow M."/>
        </authorList>
    </citation>
    <scope>NUCLEOTIDE SEQUENCE</scope>
    <source>
        <strain evidence="2">DSM 45618</strain>
    </source>
</reference>
<proteinExistence type="predicted"/>
<dbReference type="Proteomes" id="UP000677913">
    <property type="component" value="Unassembled WGS sequence"/>
</dbReference>
<protein>
    <submittedName>
        <fullName evidence="2">Uncharacterized protein</fullName>
    </submittedName>
</protein>
<name>A0A8J7WV34_9ACTN</name>
<keyword evidence="3" id="KW-1185">Reference proteome</keyword>
<accession>A0A8J7WV34</accession>
<keyword evidence="1" id="KW-0175">Coiled coil</keyword>
<dbReference type="RefSeq" id="WP_211472644.1">
    <property type="nucleotide sequence ID" value="NZ_JAGSXH010000261.1"/>
</dbReference>
<evidence type="ECO:0000313" key="3">
    <source>
        <dbReference type="Proteomes" id="UP000677913"/>
    </source>
</evidence>
<dbReference type="AlphaFoldDB" id="A0A8J7WV34"/>